<protein>
    <submittedName>
        <fullName evidence="2">Alpha/beta hydrolase</fullName>
    </submittedName>
</protein>
<dbReference type="Gene3D" id="3.40.50.1820">
    <property type="entry name" value="alpha/beta hydrolase"/>
    <property type="match status" value="1"/>
</dbReference>
<reference evidence="2" key="1">
    <citation type="submission" date="2021-04" db="EMBL/GenBank/DDBJ databases">
        <title>Oceanospirillales bacteria with DddD are important DMSP degraders in coastal seawater.</title>
        <authorList>
            <person name="Liu J."/>
        </authorList>
    </citation>
    <scope>NUCLEOTIDE SEQUENCE</scope>
    <source>
        <strain evidence="2">D13-4</strain>
    </source>
</reference>
<name>A0ABY5HA00_9PSED</name>
<feature type="domain" description="AB hydrolase-1" evidence="1">
    <location>
        <begin position="26"/>
        <end position="257"/>
    </location>
</feature>
<dbReference type="InterPro" id="IPR029058">
    <property type="entry name" value="AB_hydrolase_fold"/>
</dbReference>
<dbReference type="InterPro" id="IPR050266">
    <property type="entry name" value="AB_hydrolase_sf"/>
</dbReference>
<evidence type="ECO:0000313" key="2">
    <source>
        <dbReference type="EMBL" id="UTW08889.1"/>
    </source>
</evidence>
<dbReference type="GO" id="GO:0016787">
    <property type="term" value="F:hydrolase activity"/>
    <property type="evidence" value="ECO:0007669"/>
    <property type="project" value="UniProtKB-KW"/>
</dbReference>
<accession>A0ABY5HA00</accession>
<dbReference type="Pfam" id="PF12697">
    <property type="entry name" value="Abhydrolase_6"/>
    <property type="match status" value="1"/>
</dbReference>
<proteinExistence type="predicted"/>
<dbReference type="RefSeq" id="WP_255839565.1">
    <property type="nucleotide sequence ID" value="NZ_CP073346.1"/>
</dbReference>
<evidence type="ECO:0000313" key="3">
    <source>
        <dbReference type="Proteomes" id="UP001059672"/>
    </source>
</evidence>
<dbReference type="InterPro" id="IPR000073">
    <property type="entry name" value="AB_hydrolase_1"/>
</dbReference>
<gene>
    <name evidence="2" type="ORF">KDW96_06140</name>
</gene>
<keyword evidence="3" id="KW-1185">Reference proteome</keyword>
<sequence>MQHEKNNVSVGDIDISYTQVGSGPAVVFIHGLAEDKSSWNAIVEQLAGSFTCYSVDLRGHAETTLGNPQGSVSQLADDLIGFVKTVTGPAACVGYSLGGVIVLAAALKSPVLIKHAIVAGTSSKVGRAAQQFFRERIELLKTDPFSFAGELSKDTDAQIIQARDMVDQVALKRVAAVGKGAGYINAAQAMVGLGDAPMTEQLGAILSPVDIIHADRDVFCPAKAADMLKEAMPNAGYYEVAGAGHLMSVDQPALYAQTIDAALTARIS</sequence>
<dbReference type="PANTHER" id="PTHR43798">
    <property type="entry name" value="MONOACYLGLYCEROL LIPASE"/>
    <property type="match status" value="1"/>
</dbReference>
<organism evidence="2 3">
    <name type="scientific">Pseudomonas benzenivorans</name>
    <dbReference type="NCBI Taxonomy" id="556533"/>
    <lineage>
        <taxon>Bacteria</taxon>
        <taxon>Pseudomonadati</taxon>
        <taxon>Pseudomonadota</taxon>
        <taxon>Gammaproteobacteria</taxon>
        <taxon>Pseudomonadales</taxon>
        <taxon>Pseudomonadaceae</taxon>
        <taxon>Pseudomonas</taxon>
    </lineage>
</organism>
<dbReference type="EMBL" id="CP073346">
    <property type="protein sequence ID" value="UTW08889.1"/>
    <property type="molecule type" value="Genomic_DNA"/>
</dbReference>
<keyword evidence="2" id="KW-0378">Hydrolase</keyword>
<dbReference type="SUPFAM" id="SSF53474">
    <property type="entry name" value="alpha/beta-Hydrolases"/>
    <property type="match status" value="1"/>
</dbReference>
<evidence type="ECO:0000259" key="1">
    <source>
        <dbReference type="Pfam" id="PF12697"/>
    </source>
</evidence>
<dbReference type="Proteomes" id="UP001059672">
    <property type="component" value="Chromosome"/>
</dbReference>